<dbReference type="Proteomes" id="UP001341281">
    <property type="component" value="Chromosome 08"/>
</dbReference>
<dbReference type="AlphaFoldDB" id="A0AAQ3X903"/>
<protein>
    <submittedName>
        <fullName evidence="1">Uncharacterized protein</fullName>
    </submittedName>
</protein>
<name>A0AAQ3X903_PASNO</name>
<proteinExistence type="predicted"/>
<reference evidence="1 2" key="1">
    <citation type="submission" date="2024-02" db="EMBL/GenBank/DDBJ databases">
        <title>High-quality chromosome-scale genome assembly of Pensacola bahiagrass (Paspalum notatum Flugge var. saurae).</title>
        <authorList>
            <person name="Vega J.M."/>
            <person name="Podio M."/>
            <person name="Orjuela J."/>
            <person name="Siena L.A."/>
            <person name="Pessino S.C."/>
            <person name="Combes M.C."/>
            <person name="Mariac C."/>
            <person name="Albertini E."/>
            <person name="Pupilli F."/>
            <person name="Ortiz J.P.A."/>
            <person name="Leblanc O."/>
        </authorList>
    </citation>
    <scope>NUCLEOTIDE SEQUENCE [LARGE SCALE GENOMIC DNA]</scope>
    <source>
        <strain evidence="1">R1</strain>
        <tissue evidence="1">Leaf</tissue>
    </source>
</reference>
<dbReference type="EMBL" id="CP144752">
    <property type="protein sequence ID" value="WVZ89590.1"/>
    <property type="molecule type" value="Genomic_DNA"/>
</dbReference>
<accession>A0AAQ3X903</accession>
<gene>
    <name evidence="1" type="ORF">U9M48_035971</name>
</gene>
<evidence type="ECO:0000313" key="2">
    <source>
        <dbReference type="Proteomes" id="UP001341281"/>
    </source>
</evidence>
<evidence type="ECO:0000313" key="1">
    <source>
        <dbReference type="EMBL" id="WVZ89590.1"/>
    </source>
</evidence>
<sequence length="69" mass="7578">MVGNPNPLSPMNFVSLGQEGARDLISLPFNFHHLGAALTTSSMLGVFNHVILPVPAKWLHGRAPSMLWW</sequence>
<organism evidence="1 2">
    <name type="scientific">Paspalum notatum var. saurae</name>
    <dbReference type="NCBI Taxonomy" id="547442"/>
    <lineage>
        <taxon>Eukaryota</taxon>
        <taxon>Viridiplantae</taxon>
        <taxon>Streptophyta</taxon>
        <taxon>Embryophyta</taxon>
        <taxon>Tracheophyta</taxon>
        <taxon>Spermatophyta</taxon>
        <taxon>Magnoliopsida</taxon>
        <taxon>Liliopsida</taxon>
        <taxon>Poales</taxon>
        <taxon>Poaceae</taxon>
        <taxon>PACMAD clade</taxon>
        <taxon>Panicoideae</taxon>
        <taxon>Andropogonodae</taxon>
        <taxon>Paspaleae</taxon>
        <taxon>Paspalinae</taxon>
        <taxon>Paspalum</taxon>
    </lineage>
</organism>
<keyword evidence="2" id="KW-1185">Reference proteome</keyword>